<dbReference type="GO" id="GO:0060271">
    <property type="term" value="P:cilium assembly"/>
    <property type="evidence" value="ECO:0007669"/>
    <property type="project" value="TreeGrafter"/>
</dbReference>
<feature type="coiled-coil region" evidence="9">
    <location>
        <begin position="78"/>
        <end position="159"/>
    </location>
</feature>
<evidence type="ECO:0000256" key="1">
    <source>
        <dbReference type="ARBA" id="ARBA00004138"/>
    </source>
</evidence>
<evidence type="ECO:0000256" key="7">
    <source>
        <dbReference type="ARBA" id="ARBA00023212"/>
    </source>
</evidence>
<gene>
    <name evidence="10" type="ORF">KQX54_008813</name>
</gene>
<evidence type="ECO:0000256" key="3">
    <source>
        <dbReference type="ARBA" id="ARBA00022490"/>
    </source>
</evidence>
<sequence>WEDEIKKDIVKPKCLSKNPSDYSEEDLRIIKKYEEDVKILNNERLKYKKILQDEIVSLQVLLKKGVKSFDEKLENLFLERIKIESAVLQENLMKQRELRRHQLRLQGIKELNDLENEFLAASKELKSQTEEFLQLELVLNETKLRYENLSKREKLLESKFRGEFPDLKQPMVEHLLRHYKKRPRNGQFLCTSITYLSELSRCILTGDKSDILPRDCLDFLKGVNNLDIMPTSLPSQIDSNHWFLLCKLRKNKIEIEIRLKSCAVELAEAEQTLNAHQKTTTGSQNRVAQLRDMMESRKKKNEDVMRNMEVQLVLQMGQIETNLCSHPREFKNSVLVSFDEVLKVNTAIVEAGRNKLGAMNQTIVFRKTINWKEWCHSCLKMTLQNMKEELRVLQDVKVTKEIQKYLMRHLHTPGSEKDVDIWERSVMSTKKNFTRILEGKKTKLIDIKSQLDNWQKLNTSVNNKIQEIKLATCKLTIRCNEDARVKDFKHQRVKLKAIMKKNRLITRVQNNYDDLLTLRSQLETLRLKTYPTLRLRKK</sequence>
<reference evidence="10 11" key="1">
    <citation type="journal article" date="2021" name="J. Hered.">
        <title>A chromosome-level genome assembly of the parasitoid wasp, Cotesia glomerata (Hymenoptera: Braconidae).</title>
        <authorList>
            <person name="Pinto B.J."/>
            <person name="Weis J.J."/>
            <person name="Gamble T."/>
            <person name="Ode P.J."/>
            <person name="Paul R."/>
            <person name="Zaspel J.M."/>
        </authorList>
    </citation>
    <scope>NUCLEOTIDE SEQUENCE [LARGE SCALE GENOMIC DNA]</scope>
    <source>
        <strain evidence="10">CgM1</strain>
    </source>
</reference>
<evidence type="ECO:0000256" key="9">
    <source>
        <dbReference type="SAM" id="Coils"/>
    </source>
</evidence>
<comment type="caution">
    <text evidence="10">The sequence shown here is derived from an EMBL/GenBank/DDBJ whole genome shotgun (WGS) entry which is preliminary data.</text>
</comment>
<dbReference type="Pfam" id="PF25828">
    <property type="entry name" value="CC_Cfap43"/>
    <property type="match status" value="1"/>
</dbReference>
<dbReference type="GO" id="GO:0005930">
    <property type="term" value="C:axoneme"/>
    <property type="evidence" value="ECO:0007669"/>
    <property type="project" value="TreeGrafter"/>
</dbReference>
<keyword evidence="5" id="KW-0677">Repeat</keyword>
<protein>
    <submittedName>
        <fullName evidence="10">Uncharacterized protein</fullName>
    </submittedName>
</protein>
<keyword evidence="11" id="KW-1185">Reference proteome</keyword>
<keyword evidence="3" id="KW-0963">Cytoplasm</keyword>
<keyword evidence="7" id="KW-0206">Cytoskeleton</keyword>
<evidence type="ECO:0000256" key="5">
    <source>
        <dbReference type="ARBA" id="ARBA00022737"/>
    </source>
</evidence>
<keyword evidence="6 9" id="KW-0175">Coiled coil</keyword>
<evidence type="ECO:0000256" key="4">
    <source>
        <dbReference type="ARBA" id="ARBA00022574"/>
    </source>
</evidence>
<keyword evidence="4" id="KW-0853">WD repeat</keyword>
<comment type="subcellular location">
    <subcellularLocation>
        <location evidence="1">Cell projection</location>
        <location evidence="1">Cilium</location>
    </subcellularLocation>
    <subcellularLocation>
        <location evidence="2">Cytoplasm</location>
        <location evidence="2">Cytoskeleton</location>
    </subcellularLocation>
</comment>
<evidence type="ECO:0000256" key="8">
    <source>
        <dbReference type="ARBA" id="ARBA00023273"/>
    </source>
</evidence>
<keyword evidence="8" id="KW-0966">Cell projection</keyword>
<evidence type="ECO:0000256" key="2">
    <source>
        <dbReference type="ARBA" id="ARBA00004245"/>
    </source>
</evidence>
<dbReference type="EMBL" id="JAHXZJ010000374">
    <property type="protein sequence ID" value="KAH0560815.1"/>
    <property type="molecule type" value="Genomic_DNA"/>
</dbReference>
<accession>A0AAV7IYH4</accession>
<dbReference type="Proteomes" id="UP000826195">
    <property type="component" value="Unassembled WGS sequence"/>
</dbReference>
<evidence type="ECO:0000313" key="11">
    <source>
        <dbReference type="Proteomes" id="UP000826195"/>
    </source>
</evidence>
<feature type="non-terminal residue" evidence="10">
    <location>
        <position position="1"/>
    </location>
</feature>
<proteinExistence type="predicted"/>
<evidence type="ECO:0000256" key="6">
    <source>
        <dbReference type="ARBA" id="ARBA00023054"/>
    </source>
</evidence>
<dbReference type="PANTHER" id="PTHR14885:SF1">
    <property type="entry name" value="CILIA- AND FLAGELLA-ASSOCIATED PROTEIN 43"/>
    <property type="match status" value="1"/>
</dbReference>
<name>A0AAV7IYH4_COTGL</name>
<organism evidence="10 11">
    <name type="scientific">Cotesia glomerata</name>
    <name type="common">Lepidopteran parasitic wasp</name>
    <name type="synonym">Apanteles glomeratus</name>
    <dbReference type="NCBI Taxonomy" id="32391"/>
    <lineage>
        <taxon>Eukaryota</taxon>
        <taxon>Metazoa</taxon>
        <taxon>Ecdysozoa</taxon>
        <taxon>Arthropoda</taxon>
        <taxon>Hexapoda</taxon>
        <taxon>Insecta</taxon>
        <taxon>Pterygota</taxon>
        <taxon>Neoptera</taxon>
        <taxon>Endopterygota</taxon>
        <taxon>Hymenoptera</taxon>
        <taxon>Apocrita</taxon>
        <taxon>Ichneumonoidea</taxon>
        <taxon>Braconidae</taxon>
        <taxon>Microgastrinae</taxon>
        <taxon>Cotesia</taxon>
    </lineage>
</organism>
<evidence type="ECO:0000313" key="10">
    <source>
        <dbReference type="EMBL" id="KAH0560815.1"/>
    </source>
</evidence>
<feature type="coiled-coil region" evidence="9">
    <location>
        <begin position="23"/>
        <end position="50"/>
    </location>
</feature>
<dbReference type="AlphaFoldDB" id="A0AAV7IYH4"/>
<dbReference type="PANTHER" id="PTHR14885">
    <property type="entry name" value="CILIA- AND FLAGELLA-ASSOCIATED PROTEIN 43-RELATED"/>
    <property type="match status" value="1"/>
</dbReference>